<dbReference type="InterPro" id="IPR036388">
    <property type="entry name" value="WH-like_DNA-bd_sf"/>
</dbReference>
<dbReference type="Gene3D" id="3.30.420.10">
    <property type="entry name" value="Ribonuclease H-like superfamily/Ribonuclease H"/>
    <property type="match status" value="1"/>
</dbReference>
<dbReference type="SUPFAM" id="SSF46689">
    <property type="entry name" value="Homeodomain-like"/>
    <property type="match status" value="1"/>
</dbReference>
<dbReference type="Gene3D" id="1.10.10.10">
    <property type="entry name" value="Winged helix-like DNA-binding domain superfamily/Winged helix DNA-binding domain"/>
    <property type="match status" value="1"/>
</dbReference>
<evidence type="ECO:0000256" key="1">
    <source>
        <dbReference type="ARBA" id="ARBA00004123"/>
    </source>
</evidence>
<accession>A0A8J5K0K9</accession>
<dbReference type="GO" id="GO:0005634">
    <property type="term" value="C:nucleus"/>
    <property type="evidence" value="ECO:0007669"/>
    <property type="project" value="UniProtKB-SubCell"/>
</dbReference>
<comment type="subcellular location">
    <subcellularLocation>
        <location evidence="1">Nucleus</location>
    </subcellularLocation>
</comment>
<gene>
    <name evidence="2" type="primary">tc1a-L35</name>
    <name evidence="2" type="ORF">Hamer_G007079</name>
</gene>
<dbReference type="Proteomes" id="UP000747542">
    <property type="component" value="Unassembled WGS sequence"/>
</dbReference>
<sequence length="115" mass="13531">MNTTQQRLTTRAQIVALREEGLTVRAIADRFAVSTSTVKRWIRRYAESGILTDLVIVPDRKERLTEQHLAVRLQFAQQYVGEDPEFWSRVVFTNEKTFASTNHGKIHFWRINRTR</sequence>
<protein>
    <submittedName>
        <fullName evidence="2">Putative Transposable element Tc1 transposase-like 35</fullName>
    </submittedName>
</protein>
<dbReference type="Pfam" id="PF13384">
    <property type="entry name" value="HTH_23"/>
    <property type="match status" value="1"/>
</dbReference>
<dbReference type="EMBL" id="JAHLQT010024345">
    <property type="protein sequence ID" value="KAG7165288.1"/>
    <property type="molecule type" value="Genomic_DNA"/>
</dbReference>
<reference evidence="2" key="1">
    <citation type="journal article" date="2021" name="Sci. Adv.">
        <title>The American lobster genome reveals insights on longevity, neural, and immune adaptations.</title>
        <authorList>
            <person name="Polinski J.M."/>
            <person name="Zimin A.V."/>
            <person name="Clark K.F."/>
            <person name="Kohn A.B."/>
            <person name="Sadowski N."/>
            <person name="Timp W."/>
            <person name="Ptitsyn A."/>
            <person name="Khanna P."/>
            <person name="Romanova D.Y."/>
            <person name="Williams P."/>
            <person name="Greenwood S.J."/>
            <person name="Moroz L.L."/>
            <person name="Walt D.R."/>
            <person name="Bodnar A.G."/>
        </authorList>
    </citation>
    <scope>NUCLEOTIDE SEQUENCE</scope>
    <source>
        <strain evidence="2">GMGI-L3</strain>
    </source>
</reference>
<keyword evidence="3" id="KW-1185">Reference proteome</keyword>
<dbReference type="AlphaFoldDB" id="A0A8J5K0K9"/>
<comment type="caution">
    <text evidence="2">The sequence shown here is derived from an EMBL/GenBank/DDBJ whole genome shotgun (WGS) entry which is preliminary data.</text>
</comment>
<dbReference type="InterPro" id="IPR036397">
    <property type="entry name" value="RNaseH_sf"/>
</dbReference>
<name>A0A8J5K0K9_HOMAM</name>
<evidence type="ECO:0000313" key="2">
    <source>
        <dbReference type="EMBL" id="KAG7165288.1"/>
    </source>
</evidence>
<proteinExistence type="predicted"/>
<dbReference type="InterPro" id="IPR009057">
    <property type="entry name" value="Homeodomain-like_sf"/>
</dbReference>
<evidence type="ECO:0000313" key="3">
    <source>
        <dbReference type="Proteomes" id="UP000747542"/>
    </source>
</evidence>
<organism evidence="2 3">
    <name type="scientific">Homarus americanus</name>
    <name type="common">American lobster</name>
    <dbReference type="NCBI Taxonomy" id="6706"/>
    <lineage>
        <taxon>Eukaryota</taxon>
        <taxon>Metazoa</taxon>
        <taxon>Ecdysozoa</taxon>
        <taxon>Arthropoda</taxon>
        <taxon>Crustacea</taxon>
        <taxon>Multicrustacea</taxon>
        <taxon>Malacostraca</taxon>
        <taxon>Eumalacostraca</taxon>
        <taxon>Eucarida</taxon>
        <taxon>Decapoda</taxon>
        <taxon>Pleocyemata</taxon>
        <taxon>Astacidea</taxon>
        <taxon>Nephropoidea</taxon>
        <taxon>Nephropidae</taxon>
        <taxon>Homarus</taxon>
    </lineage>
</organism>
<dbReference type="GO" id="GO:0003676">
    <property type="term" value="F:nucleic acid binding"/>
    <property type="evidence" value="ECO:0007669"/>
    <property type="project" value="InterPro"/>
</dbReference>